<keyword evidence="1 3" id="KW-0597">Phosphoprotein</keyword>
<dbReference type="GO" id="GO:0000160">
    <property type="term" value="P:phosphorelay signal transduction system"/>
    <property type="evidence" value="ECO:0007669"/>
    <property type="project" value="InterPro"/>
</dbReference>
<sequence length="222" mass="23488">MEPVRVLIVDDQAITRGGLCSLLASVPGLELVGEAADGAAAVALADELQPDVVLMDLRMPGINGIEATRRIHRVNPRIGILVVTIFEDDTSVFPAIRAGARGYLLKDADQAELLRAIHTVAGGGVIFSPGIAGRVLQYLSNSPPPAPAVAQMFDELTGREREILELLTRGDTNAEIAARLGLSPKTVSNHVSNVLLKVQATDRAKLMLLALEAGLGQGRRPP</sequence>
<dbReference type="EMBL" id="CADCWN010000168">
    <property type="protein sequence ID" value="CAA9573154.1"/>
    <property type="molecule type" value="Genomic_DNA"/>
</dbReference>
<dbReference type="CDD" id="cd17535">
    <property type="entry name" value="REC_NarL-like"/>
    <property type="match status" value="1"/>
</dbReference>
<name>A0A6J4VA72_9BACT</name>
<dbReference type="SUPFAM" id="SSF46894">
    <property type="entry name" value="C-terminal effector domain of the bipartite response regulators"/>
    <property type="match status" value="1"/>
</dbReference>
<dbReference type="SMART" id="SM00421">
    <property type="entry name" value="HTH_LUXR"/>
    <property type="match status" value="1"/>
</dbReference>
<dbReference type="InterPro" id="IPR039420">
    <property type="entry name" value="WalR-like"/>
</dbReference>
<dbReference type="InterPro" id="IPR011006">
    <property type="entry name" value="CheY-like_superfamily"/>
</dbReference>
<dbReference type="Pfam" id="PF00072">
    <property type="entry name" value="Response_reg"/>
    <property type="match status" value="1"/>
</dbReference>
<feature type="domain" description="Response regulatory" evidence="5">
    <location>
        <begin position="5"/>
        <end position="121"/>
    </location>
</feature>
<evidence type="ECO:0000256" key="2">
    <source>
        <dbReference type="ARBA" id="ARBA00023125"/>
    </source>
</evidence>
<evidence type="ECO:0000259" key="4">
    <source>
        <dbReference type="PROSITE" id="PS50043"/>
    </source>
</evidence>
<dbReference type="SMART" id="SM00448">
    <property type="entry name" value="REC"/>
    <property type="match status" value="1"/>
</dbReference>
<dbReference type="GO" id="GO:0003677">
    <property type="term" value="F:DNA binding"/>
    <property type="evidence" value="ECO:0007669"/>
    <property type="project" value="UniProtKB-KW"/>
</dbReference>
<dbReference type="Pfam" id="PF00196">
    <property type="entry name" value="GerE"/>
    <property type="match status" value="1"/>
</dbReference>
<dbReference type="InterPro" id="IPR001789">
    <property type="entry name" value="Sig_transdc_resp-reg_receiver"/>
</dbReference>
<dbReference type="AlphaFoldDB" id="A0A6J4VA72"/>
<feature type="modified residue" description="4-aspartylphosphate" evidence="3">
    <location>
        <position position="56"/>
    </location>
</feature>
<keyword evidence="2" id="KW-0238">DNA-binding</keyword>
<evidence type="ECO:0000256" key="1">
    <source>
        <dbReference type="ARBA" id="ARBA00022553"/>
    </source>
</evidence>
<dbReference type="PRINTS" id="PR00038">
    <property type="entry name" value="HTHLUXR"/>
</dbReference>
<evidence type="ECO:0000256" key="3">
    <source>
        <dbReference type="PROSITE-ProRule" id="PRU00169"/>
    </source>
</evidence>
<evidence type="ECO:0000313" key="6">
    <source>
        <dbReference type="EMBL" id="CAA9573154.1"/>
    </source>
</evidence>
<dbReference type="CDD" id="cd06170">
    <property type="entry name" value="LuxR_C_like"/>
    <property type="match status" value="1"/>
</dbReference>
<dbReference type="InterPro" id="IPR000792">
    <property type="entry name" value="Tscrpt_reg_LuxR_C"/>
</dbReference>
<dbReference type="PROSITE" id="PS00622">
    <property type="entry name" value="HTH_LUXR_1"/>
    <property type="match status" value="1"/>
</dbReference>
<dbReference type="PROSITE" id="PS50110">
    <property type="entry name" value="RESPONSE_REGULATORY"/>
    <property type="match status" value="1"/>
</dbReference>
<reference evidence="6" key="1">
    <citation type="submission" date="2020-02" db="EMBL/GenBank/DDBJ databases">
        <authorList>
            <person name="Meier V. D."/>
        </authorList>
    </citation>
    <scope>NUCLEOTIDE SEQUENCE</scope>
    <source>
        <strain evidence="6">AVDCRST_MAG18</strain>
    </source>
</reference>
<evidence type="ECO:0000259" key="5">
    <source>
        <dbReference type="PROSITE" id="PS50110"/>
    </source>
</evidence>
<dbReference type="InterPro" id="IPR016032">
    <property type="entry name" value="Sig_transdc_resp-reg_C-effctor"/>
</dbReference>
<dbReference type="PROSITE" id="PS50043">
    <property type="entry name" value="HTH_LUXR_2"/>
    <property type="match status" value="1"/>
</dbReference>
<dbReference type="Gene3D" id="3.40.50.2300">
    <property type="match status" value="1"/>
</dbReference>
<dbReference type="PANTHER" id="PTHR43214:SF43">
    <property type="entry name" value="TWO-COMPONENT RESPONSE REGULATOR"/>
    <property type="match status" value="1"/>
</dbReference>
<gene>
    <name evidence="6" type="ORF">AVDCRST_MAG18-2220</name>
</gene>
<protein>
    <submittedName>
        <fullName evidence="6">Two-component transcriptional response regulator, LuxR family</fullName>
    </submittedName>
</protein>
<dbReference type="InterPro" id="IPR058245">
    <property type="entry name" value="NreC/VraR/RcsB-like_REC"/>
</dbReference>
<accession>A0A6J4VA72</accession>
<feature type="domain" description="HTH luxR-type" evidence="4">
    <location>
        <begin position="149"/>
        <end position="214"/>
    </location>
</feature>
<organism evidence="6">
    <name type="scientific">uncultured Thermomicrobiales bacterium</name>
    <dbReference type="NCBI Taxonomy" id="1645740"/>
    <lineage>
        <taxon>Bacteria</taxon>
        <taxon>Pseudomonadati</taxon>
        <taxon>Thermomicrobiota</taxon>
        <taxon>Thermomicrobia</taxon>
        <taxon>Thermomicrobiales</taxon>
        <taxon>environmental samples</taxon>
    </lineage>
</organism>
<dbReference type="GO" id="GO:0006355">
    <property type="term" value="P:regulation of DNA-templated transcription"/>
    <property type="evidence" value="ECO:0007669"/>
    <property type="project" value="InterPro"/>
</dbReference>
<dbReference type="SUPFAM" id="SSF52172">
    <property type="entry name" value="CheY-like"/>
    <property type="match status" value="1"/>
</dbReference>
<dbReference type="PANTHER" id="PTHR43214">
    <property type="entry name" value="TWO-COMPONENT RESPONSE REGULATOR"/>
    <property type="match status" value="1"/>
</dbReference>
<proteinExistence type="predicted"/>